<organism evidence="2 3">
    <name type="scientific">Haloplanus litoreus</name>
    <dbReference type="NCBI Taxonomy" id="767515"/>
    <lineage>
        <taxon>Archaea</taxon>
        <taxon>Methanobacteriati</taxon>
        <taxon>Methanobacteriota</taxon>
        <taxon>Stenosarchaea group</taxon>
        <taxon>Halobacteria</taxon>
        <taxon>Halobacteriales</taxon>
        <taxon>Haloferacaceae</taxon>
        <taxon>Haloplanus</taxon>
    </lineage>
</organism>
<sequence length="91" mass="9657">MIDSAVLTVKLITLALSLGVAYLAFHGYRRNGSQPMLYVSVGFVFIGVGAICEGLLHCTFGASLRSAALVQSLIVSSGMLFVLMSLTWVSD</sequence>
<keyword evidence="3" id="KW-1185">Reference proteome</keyword>
<reference evidence="2 3" key="1">
    <citation type="journal article" date="2019" name="Int. J. Syst. Evol. Microbiol.">
        <title>The Global Catalogue of Microorganisms (GCM) 10K type strain sequencing project: providing services to taxonomists for standard genome sequencing and annotation.</title>
        <authorList>
            <consortium name="The Broad Institute Genomics Platform"/>
            <consortium name="The Broad Institute Genome Sequencing Center for Infectious Disease"/>
            <person name="Wu L."/>
            <person name="Ma J."/>
        </authorList>
    </citation>
    <scope>NUCLEOTIDE SEQUENCE [LARGE SCALE GENOMIC DNA]</scope>
    <source>
        <strain evidence="2 3">GX21</strain>
    </source>
</reference>
<name>A0ABD5ZYD9_9EURY</name>
<keyword evidence="1" id="KW-0472">Membrane</keyword>
<proteinExistence type="predicted"/>
<dbReference type="EMBL" id="JBHTAT010000001">
    <property type="protein sequence ID" value="MFC7255127.1"/>
    <property type="molecule type" value="Genomic_DNA"/>
</dbReference>
<dbReference type="InterPro" id="IPR055943">
    <property type="entry name" value="DUF7521"/>
</dbReference>
<accession>A0ABD5ZYD9</accession>
<dbReference type="Proteomes" id="UP001596434">
    <property type="component" value="Unassembled WGS sequence"/>
</dbReference>
<feature type="transmembrane region" description="Helical" evidence="1">
    <location>
        <begin position="68"/>
        <end position="89"/>
    </location>
</feature>
<dbReference type="AlphaFoldDB" id="A0ABD5ZYD9"/>
<protein>
    <submittedName>
        <fullName evidence="2">Uncharacterized protein</fullName>
    </submittedName>
</protein>
<feature type="transmembrane region" description="Helical" evidence="1">
    <location>
        <begin position="6"/>
        <end position="25"/>
    </location>
</feature>
<dbReference type="RefSeq" id="WP_379703335.1">
    <property type="nucleotide sequence ID" value="NZ_JBHTAT010000001.1"/>
</dbReference>
<dbReference type="GeneID" id="96953470"/>
<evidence type="ECO:0000313" key="2">
    <source>
        <dbReference type="EMBL" id="MFC7255127.1"/>
    </source>
</evidence>
<feature type="transmembrane region" description="Helical" evidence="1">
    <location>
        <begin position="37"/>
        <end position="56"/>
    </location>
</feature>
<dbReference type="Pfam" id="PF24365">
    <property type="entry name" value="DUF7521"/>
    <property type="match status" value="1"/>
</dbReference>
<gene>
    <name evidence="2" type="ORF">ACFQKE_07435</name>
</gene>
<evidence type="ECO:0000256" key="1">
    <source>
        <dbReference type="SAM" id="Phobius"/>
    </source>
</evidence>
<evidence type="ECO:0000313" key="3">
    <source>
        <dbReference type="Proteomes" id="UP001596434"/>
    </source>
</evidence>
<keyword evidence="1" id="KW-1133">Transmembrane helix</keyword>
<keyword evidence="1" id="KW-0812">Transmembrane</keyword>
<comment type="caution">
    <text evidence="2">The sequence shown here is derived from an EMBL/GenBank/DDBJ whole genome shotgun (WGS) entry which is preliminary data.</text>
</comment>